<evidence type="ECO:0000313" key="1">
    <source>
        <dbReference type="EMBL" id="GBN73307.1"/>
    </source>
</evidence>
<proteinExistence type="predicted"/>
<dbReference type="OrthoDB" id="10017160at2759"/>
<evidence type="ECO:0000313" key="2">
    <source>
        <dbReference type="Proteomes" id="UP000499080"/>
    </source>
</evidence>
<evidence type="ECO:0008006" key="3">
    <source>
        <dbReference type="Google" id="ProtNLM"/>
    </source>
</evidence>
<reference evidence="1 2" key="1">
    <citation type="journal article" date="2019" name="Sci. Rep.">
        <title>Orb-weaving spider Araneus ventricosus genome elucidates the spidroin gene catalogue.</title>
        <authorList>
            <person name="Kono N."/>
            <person name="Nakamura H."/>
            <person name="Ohtoshi R."/>
            <person name="Moran D.A.P."/>
            <person name="Shinohara A."/>
            <person name="Yoshida Y."/>
            <person name="Fujiwara M."/>
            <person name="Mori M."/>
            <person name="Tomita M."/>
            <person name="Arakawa K."/>
        </authorList>
    </citation>
    <scope>NUCLEOTIDE SEQUENCE [LARGE SCALE GENOMIC DNA]</scope>
</reference>
<accession>A0A4Y2RC61</accession>
<comment type="caution">
    <text evidence="1">The sequence shown here is derived from an EMBL/GenBank/DDBJ whole genome shotgun (WGS) entry which is preliminary data.</text>
</comment>
<dbReference type="EMBL" id="BGPR01016518">
    <property type="protein sequence ID" value="GBN73307.1"/>
    <property type="molecule type" value="Genomic_DNA"/>
</dbReference>
<gene>
    <name evidence="1" type="ORF">AVEN_128607_1</name>
</gene>
<name>A0A4Y2RC61_ARAVE</name>
<dbReference type="AlphaFoldDB" id="A0A4Y2RC61"/>
<dbReference type="Proteomes" id="UP000499080">
    <property type="component" value="Unassembled WGS sequence"/>
</dbReference>
<protein>
    <recommendedName>
        <fullName evidence="3">Tesmin/TSO1-like CXC domain-containing protein</fullName>
    </recommendedName>
</protein>
<organism evidence="1 2">
    <name type="scientific">Araneus ventricosus</name>
    <name type="common">Orbweaver spider</name>
    <name type="synonym">Epeira ventricosa</name>
    <dbReference type="NCBI Taxonomy" id="182803"/>
    <lineage>
        <taxon>Eukaryota</taxon>
        <taxon>Metazoa</taxon>
        <taxon>Ecdysozoa</taxon>
        <taxon>Arthropoda</taxon>
        <taxon>Chelicerata</taxon>
        <taxon>Arachnida</taxon>
        <taxon>Araneae</taxon>
        <taxon>Araneomorphae</taxon>
        <taxon>Entelegynae</taxon>
        <taxon>Araneoidea</taxon>
        <taxon>Araneidae</taxon>
        <taxon>Araneus</taxon>
    </lineage>
</organism>
<sequence length="83" mass="9373">MLKKPSQGTDTSDTSSPKKKNLVFCRCRTDCKSMRCVCRKHHVKCNDQCGCNKGSCLNMEEEEATLSEEIIVVKDVKKLSFVN</sequence>
<keyword evidence="2" id="KW-1185">Reference proteome</keyword>